<dbReference type="GeneID" id="54585791"/>
<evidence type="ECO:0000313" key="2">
    <source>
        <dbReference type="EMBL" id="KAF2256000.1"/>
    </source>
</evidence>
<dbReference type="Proteomes" id="UP000800094">
    <property type="component" value="Unassembled WGS sequence"/>
</dbReference>
<evidence type="ECO:0000313" key="3">
    <source>
        <dbReference type="Proteomes" id="UP000800094"/>
    </source>
</evidence>
<name>A0A6A6J262_9PLEO</name>
<keyword evidence="3" id="KW-1185">Reference proteome</keyword>
<keyword evidence="1" id="KW-0732">Signal</keyword>
<accession>A0A6A6J262</accession>
<dbReference type="RefSeq" id="XP_033691004.1">
    <property type="nucleotide sequence ID" value="XM_033832461.1"/>
</dbReference>
<dbReference type="AlphaFoldDB" id="A0A6A6J262"/>
<evidence type="ECO:0000256" key="1">
    <source>
        <dbReference type="SAM" id="SignalP"/>
    </source>
</evidence>
<proteinExistence type="predicted"/>
<feature type="chain" id="PRO_5025584359" evidence="1">
    <location>
        <begin position="20"/>
        <end position="109"/>
    </location>
</feature>
<organism evidence="2 3">
    <name type="scientific">Trematosphaeria pertusa</name>
    <dbReference type="NCBI Taxonomy" id="390896"/>
    <lineage>
        <taxon>Eukaryota</taxon>
        <taxon>Fungi</taxon>
        <taxon>Dikarya</taxon>
        <taxon>Ascomycota</taxon>
        <taxon>Pezizomycotina</taxon>
        <taxon>Dothideomycetes</taxon>
        <taxon>Pleosporomycetidae</taxon>
        <taxon>Pleosporales</taxon>
        <taxon>Massarineae</taxon>
        <taxon>Trematosphaeriaceae</taxon>
        <taxon>Trematosphaeria</taxon>
    </lineage>
</organism>
<feature type="signal peptide" evidence="1">
    <location>
        <begin position="1"/>
        <end position="19"/>
    </location>
</feature>
<reference evidence="2" key="1">
    <citation type="journal article" date="2020" name="Stud. Mycol.">
        <title>101 Dothideomycetes genomes: a test case for predicting lifestyles and emergence of pathogens.</title>
        <authorList>
            <person name="Haridas S."/>
            <person name="Albert R."/>
            <person name="Binder M."/>
            <person name="Bloem J."/>
            <person name="Labutti K."/>
            <person name="Salamov A."/>
            <person name="Andreopoulos B."/>
            <person name="Baker S."/>
            <person name="Barry K."/>
            <person name="Bills G."/>
            <person name="Bluhm B."/>
            <person name="Cannon C."/>
            <person name="Castanera R."/>
            <person name="Culley D."/>
            <person name="Daum C."/>
            <person name="Ezra D."/>
            <person name="Gonzalez J."/>
            <person name="Henrissat B."/>
            <person name="Kuo A."/>
            <person name="Liang C."/>
            <person name="Lipzen A."/>
            <person name="Lutzoni F."/>
            <person name="Magnuson J."/>
            <person name="Mondo S."/>
            <person name="Nolan M."/>
            <person name="Ohm R."/>
            <person name="Pangilinan J."/>
            <person name="Park H.-J."/>
            <person name="Ramirez L."/>
            <person name="Alfaro M."/>
            <person name="Sun H."/>
            <person name="Tritt A."/>
            <person name="Yoshinaga Y."/>
            <person name="Zwiers L.-H."/>
            <person name="Turgeon B."/>
            <person name="Goodwin S."/>
            <person name="Spatafora J."/>
            <person name="Crous P."/>
            <person name="Grigoriev I."/>
        </authorList>
    </citation>
    <scope>NUCLEOTIDE SEQUENCE</scope>
    <source>
        <strain evidence="2">CBS 122368</strain>
    </source>
</reference>
<dbReference type="EMBL" id="ML987189">
    <property type="protein sequence ID" value="KAF2256000.1"/>
    <property type="molecule type" value="Genomic_DNA"/>
</dbReference>
<protein>
    <submittedName>
        <fullName evidence="2">Uncharacterized protein</fullName>
    </submittedName>
</protein>
<gene>
    <name evidence="2" type="ORF">BU26DRAFT_557477</name>
</gene>
<sequence>MHSLIPTILLALLSVLISALPSPTNTNTTLCGTFKKDFNTTGDRPFYATQTCETTPIAEGYMFLDFLDSCTCNYWAAVCDGRPQYLLDTVFHDAIILNIMGVYCCEVKG</sequence>